<dbReference type="Gene3D" id="3.40.50.300">
    <property type="entry name" value="P-loop containing nucleotide triphosphate hydrolases"/>
    <property type="match status" value="1"/>
</dbReference>
<dbReference type="OrthoDB" id="61815at2759"/>
<dbReference type="GO" id="GO:0003924">
    <property type="term" value="F:GTPase activity"/>
    <property type="evidence" value="ECO:0007669"/>
    <property type="project" value="InterPro"/>
</dbReference>
<evidence type="ECO:0000313" key="7">
    <source>
        <dbReference type="EMBL" id="KAF9513851.1"/>
    </source>
</evidence>
<dbReference type="PANTHER" id="PTHR45709">
    <property type="entry name" value="LARGE SUBUNIT GTPASE 1 HOMOLOG-RELATED"/>
    <property type="match status" value="1"/>
</dbReference>
<feature type="compositionally biased region" description="Basic residues" evidence="5">
    <location>
        <begin position="35"/>
        <end position="45"/>
    </location>
</feature>
<dbReference type="GO" id="GO:0005525">
    <property type="term" value="F:GTP binding"/>
    <property type="evidence" value="ECO:0007669"/>
    <property type="project" value="UniProtKB-KW"/>
</dbReference>
<evidence type="ECO:0000256" key="2">
    <source>
        <dbReference type="ARBA" id="ARBA00023134"/>
    </source>
</evidence>
<organism evidence="7 8">
    <name type="scientific">Hydnum rufescens UP504</name>
    <dbReference type="NCBI Taxonomy" id="1448309"/>
    <lineage>
        <taxon>Eukaryota</taxon>
        <taxon>Fungi</taxon>
        <taxon>Dikarya</taxon>
        <taxon>Basidiomycota</taxon>
        <taxon>Agaricomycotina</taxon>
        <taxon>Agaricomycetes</taxon>
        <taxon>Cantharellales</taxon>
        <taxon>Hydnaceae</taxon>
        <taxon>Hydnum</taxon>
    </lineage>
</organism>
<dbReference type="AlphaFoldDB" id="A0A9P6AXK4"/>
<feature type="compositionally biased region" description="Acidic residues" evidence="5">
    <location>
        <begin position="591"/>
        <end position="614"/>
    </location>
</feature>
<evidence type="ECO:0000256" key="3">
    <source>
        <dbReference type="ARBA" id="ARBA00037770"/>
    </source>
</evidence>
<dbReference type="PANTHER" id="PTHR45709:SF3">
    <property type="entry name" value="GUANINE NUCLEOTIDE-BINDING PROTEIN-LIKE 1"/>
    <property type="match status" value="1"/>
</dbReference>
<name>A0A9P6AXK4_9AGAM</name>
<sequence length="667" mass="74606">MARKKPISNKMRKTQLQEKRAVKRGDILPPESSKPRPKRPQHRRPGGVPVHENRIESARKLQSSFLKVSPSFLALSKQIASTEPLARPLAANSRNVSVEVMGVSDDLECPTRPKWRFDMTKKEVELNEERSFAHWQQETQTKLNQWRGLTDNPEVVLPSSSSLKSPSYFERNLEVWRQLWRVTEISSILLVLLDSRCPPLHIPPSLYTFIKSLRPPRQIIFVLTKTGIVGQESATAWQKWVEMRYPDAQVVCTESYRRKQDDMERKGQGSRKRREPHIPSSSLTSLVSALKTAHQALLTPPQHLHDNPEKLARWRPRVRETIDWDAVLQSGRDDLCAKSAISKALVEAGAGGMIDEDSSHEVIGDSQGPPMSSALSMEPAHSPLTIGLIGQPNVGKSSLLNALFGTTKVKASHTPGKTKHFQTLLWTSDVRLVDCPGLVLPNYVPMELQALLSILPISQIPSLPSCVRYISSLLPIEEIFGLEHPSLKAPPVEDKRTWRGPRNPAATPSTESDTVKKPGDTRTWTAMDIMQAYANKKGWVTAKAGRPDVNRAGNAILRDVAENRVRWTFWPPEYTPSMTRTYGLWIIDPLENDDQRGEDDDEVESVSGDEEDDGLSMRGEDDRLVNNDAGSDESGSSVRAATSHFGVLELDDDDESEGEGHDNFPIS</sequence>
<dbReference type="SUPFAM" id="SSF52540">
    <property type="entry name" value="P-loop containing nucleoside triphosphate hydrolases"/>
    <property type="match status" value="1"/>
</dbReference>
<evidence type="ECO:0000313" key="8">
    <source>
        <dbReference type="Proteomes" id="UP000886523"/>
    </source>
</evidence>
<keyword evidence="1" id="KW-0547">Nucleotide-binding</keyword>
<feature type="compositionally biased region" description="Basic and acidic residues" evidence="5">
    <location>
        <begin position="658"/>
        <end position="667"/>
    </location>
</feature>
<feature type="region of interest" description="Disordered" evidence="5">
    <location>
        <begin position="591"/>
        <end position="667"/>
    </location>
</feature>
<feature type="region of interest" description="Disordered" evidence="5">
    <location>
        <begin position="257"/>
        <end position="279"/>
    </location>
</feature>
<feature type="region of interest" description="Disordered" evidence="5">
    <location>
        <begin position="490"/>
        <end position="520"/>
    </location>
</feature>
<feature type="region of interest" description="Disordered" evidence="5">
    <location>
        <begin position="1"/>
        <end position="52"/>
    </location>
</feature>
<dbReference type="Pfam" id="PF01926">
    <property type="entry name" value="MMR_HSR1"/>
    <property type="match status" value="1"/>
</dbReference>
<evidence type="ECO:0000256" key="5">
    <source>
        <dbReference type="SAM" id="MobiDB-lite"/>
    </source>
</evidence>
<feature type="compositionally biased region" description="Basic residues" evidence="5">
    <location>
        <begin position="1"/>
        <end position="13"/>
    </location>
</feature>
<dbReference type="EMBL" id="MU128967">
    <property type="protein sequence ID" value="KAF9513851.1"/>
    <property type="molecule type" value="Genomic_DNA"/>
</dbReference>
<comment type="caution">
    <text evidence="7">The sequence shown here is derived from an EMBL/GenBank/DDBJ whole genome shotgun (WGS) entry which is preliminary data.</text>
</comment>
<keyword evidence="8" id="KW-1185">Reference proteome</keyword>
<dbReference type="InterPro" id="IPR027417">
    <property type="entry name" value="P-loop_NTPase"/>
</dbReference>
<evidence type="ECO:0000256" key="1">
    <source>
        <dbReference type="ARBA" id="ARBA00022741"/>
    </source>
</evidence>
<evidence type="ECO:0000256" key="4">
    <source>
        <dbReference type="ARBA" id="ARBA00039902"/>
    </source>
</evidence>
<dbReference type="InterPro" id="IPR043358">
    <property type="entry name" value="GNL1-like"/>
</dbReference>
<keyword evidence="2" id="KW-0342">GTP-binding</keyword>
<comment type="function">
    <text evidence="3">Possible regulatory or functional link with the histocompatibility cluster.</text>
</comment>
<dbReference type="InterPro" id="IPR006073">
    <property type="entry name" value="GTP-bd"/>
</dbReference>
<gene>
    <name evidence="7" type="ORF">BS47DRAFT_1317089</name>
</gene>
<reference evidence="7" key="1">
    <citation type="journal article" date="2020" name="Nat. Commun.">
        <title>Large-scale genome sequencing of mycorrhizal fungi provides insights into the early evolution of symbiotic traits.</title>
        <authorList>
            <person name="Miyauchi S."/>
            <person name="Kiss E."/>
            <person name="Kuo A."/>
            <person name="Drula E."/>
            <person name="Kohler A."/>
            <person name="Sanchez-Garcia M."/>
            <person name="Morin E."/>
            <person name="Andreopoulos B."/>
            <person name="Barry K.W."/>
            <person name="Bonito G."/>
            <person name="Buee M."/>
            <person name="Carver A."/>
            <person name="Chen C."/>
            <person name="Cichocki N."/>
            <person name="Clum A."/>
            <person name="Culley D."/>
            <person name="Crous P.W."/>
            <person name="Fauchery L."/>
            <person name="Girlanda M."/>
            <person name="Hayes R.D."/>
            <person name="Keri Z."/>
            <person name="LaButti K."/>
            <person name="Lipzen A."/>
            <person name="Lombard V."/>
            <person name="Magnuson J."/>
            <person name="Maillard F."/>
            <person name="Murat C."/>
            <person name="Nolan M."/>
            <person name="Ohm R.A."/>
            <person name="Pangilinan J."/>
            <person name="Pereira M.F."/>
            <person name="Perotto S."/>
            <person name="Peter M."/>
            <person name="Pfister S."/>
            <person name="Riley R."/>
            <person name="Sitrit Y."/>
            <person name="Stielow J.B."/>
            <person name="Szollosi G."/>
            <person name="Zifcakova L."/>
            <person name="Stursova M."/>
            <person name="Spatafora J.W."/>
            <person name="Tedersoo L."/>
            <person name="Vaario L.M."/>
            <person name="Yamada A."/>
            <person name="Yan M."/>
            <person name="Wang P."/>
            <person name="Xu J."/>
            <person name="Bruns T."/>
            <person name="Baldrian P."/>
            <person name="Vilgalys R."/>
            <person name="Dunand C."/>
            <person name="Henrissat B."/>
            <person name="Grigoriev I.V."/>
            <person name="Hibbett D."/>
            <person name="Nagy L.G."/>
            <person name="Martin F.M."/>
        </authorList>
    </citation>
    <scope>NUCLEOTIDE SEQUENCE</scope>
    <source>
        <strain evidence="7">UP504</strain>
    </source>
</reference>
<feature type="domain" description="G" evidence="6">
    <location>
        <begin position="385"/>
        <end position="439"/>
    </location>
</feature>
<protein>
    <recommendedName>
        <fullName evidence="4">Guanine nucleotide-binding protein-like 1</fullName>
    </recommendedName>
</protein>
<proteinExistence type="predicted"/>
<feature type="compositionally biased region" description="Basic and acidic residues" evidence="5">
    <location>
        <begin position="15"/>
        <end position="26"/>
    </location>
</feature>
<accession>A0A9P6AXK4</accession>
<feature type="compositionally biased region" description="Basic and acidic residues" evidence="5">
    <location>
        <begin position="257"/>
        <end position="267"/>
    </location>
</feature>
<dbReference type="Proteomes" id="UP000886523">
    <property type="component" value="Unassembled WGS sequence"/>
</dbReference>
<evidence type="ECO:0000259" key="6">
    <source>
        <dbReference type="Pfam" id="PF01926"/>
    </source>
</evidence>